<keyword evidence="1" id="KW-0560">Oxidoreductase</keyword>
<dbReference type="Pfam" id="PF13738">
    <property type="entry name" value="Pyr_redox_3"/>
    <property type="match status" value="1"/>
</dbReference>
<dbReference type="RefSeq" id="WP_078951250.1">
    <property type="nucleotide sequence ID" value="NZ_CP011340.1"/>
</dbReference>
<keyword evidence="1" id="KW-0503">Monooxygenase</keyword>
<organism evidence="1">
    <name type="scientific">Streptomyces pristinaespiralis</name>
    <dbReference type="NCBI Taxonomy" id="38300"/>
    <lineage>
        <taxon>Bacteria</taxon>
        <taxon>Bacillati</taxon>
        <taxon>Actinomycetota</taxon>
        <taxon>Actinomycetes</taxon>
        <taxon>Kitasatosporales</taxon>
        <taxon>Streptomycetaceae</taxon>
        <taxon>Streptomyces</taxon>
    </lineage>
</organism>
<dbReference type="AlphaFoldDB" id="A0A0M3QIB0"/>
<dbReference type="EMBL" id="CP011340">
    <property type="protein sequence ID" value="ALC21189.1"/>
    <property type="molecule type" value="Genomic_DNA"/>
</dbReference>
<protein>
    <submittedName>
        <fullName evidence="1">Dimethylaniline monooxygenase</fullName>
    </submittedName>
</protein>
<evidence type="ECO:0000313" key="2">
    <source>
        <dbReference type="Proteomes" id="UP000060513"/>
    </source>
</evidence>
<dbReference type="PATRIC" id="fig|38300.4.peg.3037"/>
<gene>
    <name evidence="1" type="ORF">SPRI_2883</name>
</gene>
<dbReference type="PRINTS" id="PR00368">
    <property type="entry name" value="FADPNR"/>
</dbReference>
<proteinExistence type="predicted"/>
<dbReference type="InterPro" id="IPR036188">
    <property type="entry name" value="FAD/NAD-bd_sf"/>
</dbReference>
<accession>A0A0M3QIB0</accession>
<evidence type="ECO:0000313" key="1">
    <source>
        <dbReference type="EMBL" id="ALC21189.1"/>
    </source>
</evidence>
<dbReference type="STRING" id="38300.SPRI_2883"/>
<dbReference type="GeneID" id="97236085"/>
<dbReference type="SUPFAM" id="SSF51905">
    <property type="entry name" value="FAD/NAD(P)-binding domain"/>
    <property type="match status" value="1"/>
</dbReference>
<dbReference type="Gene3D" id="3.50.50.60">
    <property type="entry name" value="FAD/NAD(P)-binding domain"/>
    <property type="match status" value="1"/>
</dbReference>
<reference evidence="1 2" key="1">
    <citation type="submission" date="2015-08" db="EMBL/GenBank/DDBJ databases">
        <title>Genome sequence of the pristinamycin over-producing bacterium Streptomyces pristinaespiralis HCCB10218.</title>
        <authorList>
            <person name="Tian J."/>
            <person name="Yang J."/>
            <person name="Li L."/>
            <person name="Ruan L."/>
            <person name="Wei W."/>
            <person name="Zheng G."/>
            <person name="Wei Z."/>
            <person name="Yang S."/>
            <person name="Ge M."/>
            <person name="Jiang W."/>
            <person name="Lu Y."/>
        </authorList>
    </citation>
    <scope>NUCLEOTIDE SEQUENCE [LARGE SCALE GENOMIC DNA]</scope>
    <source>
        <strain evidence="1 2">HCCB 10218</strain>
    </source>
</reference>
<dbReference type="OrthoDB" id="9778740at2"/>
<dbReference type="PANTHER" id="PTHR38663">
    <property type="match status" value="1"/>
</dbReference>
<name>A0A0M3QIB0_STRPR</name>
<dbReference type="PRINTS" id="PR00411">
    <property type="entry name" value="PNDRDTASEI"/>
</dbReference>
<dbReference type="Proteomes" id="UP000060513">
    <property type="component" value="Chromosome"/>
</dbReference>
<dbReference type="GO" id="GO:0004497">
    <property type="term" value="F:monooxygenase activity"/>
    <property type="evidence" value="ECO:0007669"/>
    <property type="project" value="UniProtKB-KW"/>
</dbReference>
<sequence>MYDLAVIGAGPYGLSVAAHAAAAGMNLRVFGRTMESWRDHMPEGMFLKSEPWASDLSDPGAKYTLADYAAVRGFEAAHGRPLPIADFAGYGMWFAEHAAPPVEERTVTRVVPSGRCFRVETSDGDGIEARTVALAVGIMPFRRMPEPLAALPPALCSHSSGHLDPSAFGDLDVTVVGAGQAALETATLLAEHGARPQLVARADRIRWNTVPLPRQRGRLSTLRTPLSGLGSGWTTWAWSRLPGAVGRLPAGPRERLTAGSLGPAGAWWLRDRYEQRVPELLGHSLRSASVRDDGRVRLELNAPGGGTRSLDTGHVVAATGFVPDLDRLGLLDPGLRQALRRAGTGRAPALTPRFESSCPGLFFAGLLTAPTFGPAMRFVYGTGFTADRLVAGVRRRLRR</sequence>
<dbReference type="PANTHER" id="PTHR38663:SF1">
    <property type="entry name" value="L-ORNITHINE N(5)-MONOOXYGENASE"/>
    <property type="match status" value="1"/>
</dbReference>
<dbReference type="KEGG" id="spri:SPRI_2883"/>